<sequence length="2031" mass="230067">MKRSENAPAASPGGMVLRRRSKTLITDELKAPVRKRGLSLTRPPKAPKKPRQMSLEEEKDPDQDQDSDSSHLQVMAISIHRTEIPTPRIPPPPNQNNEVKHPDEEPSLISGATRRTRRSNSLTPVIGASKKTLGLNRRVNIPKKEDLQQHSTTNTTNHMTQTSALESKKGPIPLINENNKDPHTDAFKENNVDASCNLDSPKKEDALDEKKTCEDTNSDNTTSSEDSEIQGTDKHICSEDTSELTQSVSNILTHNPKDSTPTHSVSQSDLNTEDSQNSNEPSENSLKLDSDMSFKILDTNKGGSVNVKTDEYLHNSEKSNINLTNVSDFSKEKLNHNSNEPKLQNNILETLNVSTHSSLVKTKPGNHIDSSTHFSNLRVKSPPISTGECDYKCDLENVKLKQKDEDTSGKTVKYDGPSLSPSKSEKETQCTEWKSQNIYSLCDLERNTKLIDRNISHNSNDHTQLCLNNHDDIEYDVRSPKTTQDTSIIKQEPTTDVTVPSCDSNVPQELSSITKEEVTEPLVSSNVSTILPSKTKRTRCKQKSTASKEDGESDPIPVKRSLRSMTISNANQNSNVPSPKTENEDSGKAMSTILKKESAPVKRKYRRRKVVNQNIEGQKDIKGKKPGRKPRARNLKRLLNKNTTKNSYKSSAKIKSVSEVYNNAASDHSSDEPLVPLNGSKALTNDNAVIADLKDPQAVKEEIKQRLSSFEHIKENIFICERRSNKQSRGMECDCSLTKEEISLNKRGCGENCLNRLLKIECSKLCSLGKLCGNKKFQSSDNAPVEVFKTNCKGFGIRATANIPGDTFIMEYVGEVLDAKQFRKRAKRYAKEDVRHFYFMALSTENCIDAGSKGNISRFINHSCSPNSETQKWMVDGGMRIGFFTKRKVSSGEEITFDYKYERYGQEAQECLCEAENCRGWLGGEPLKGGEDVEEEDEDDLEEDDYWSSSEEECQPDEEPRALSPLAPLEHSVVVEETSKNDEEEQKDMDFVLHQQNVDISEEDKTIVPTEVVPAPKKRRRRRRSPRKIKNYEDVEDEDEIEKLKSTGIRTKNHTVELSRIMVRTTDTYSRSILAELLQNADTPCKRLFMDYYGLRILYGWMSENVWTDLRELDLKIQILNILVLLGIPHKTMLVDCKIWSLVSAWACGKLGEASEDNSELNSGYTSPVNNELLTNDLQQSLPSCNSLKKENITLDNEKVESDNDPSSSTASSIEDIDSLKLEELNKTANNVVDSPIKEEKDDKVIQSSEDKDLHKTFSDQPTLKEEVFQADIQPITKATPSLDDDISKKSNEEIDNRCKLIIEKSSTLIDSWKSLKEVFKIPKKDRIALRAEHEREADQAASQIPSTPVINSSVPSVRNAITTIITNNACVTIPQGSTPSANGNLLIKNSGYFANRTPEPTVSKRLCSRWDDRSGKLHRNKISREERRQLFALRVKQQEEEKKKRELLLEHHRNKCFYLNLPSDETPMFPHYPDFVFNPEDGNWYQMPEPYPRVNVTWGYATMAELPSEAYQGGDEPLPNRAYLYPPGVVPVSYLYGIPLTTPEDYYKQLELQQQPPSIPNSEIDSSQFPEQVPMETVRKSPCSNNTGLSKLKRPDEVPKLESSENFTNVSSSPTPFHLEHSNEVMSEPLETLDPSVPKQTTELPVSITKSSTVSSSSTSKKQRAEIIIKLPPKWKMALDPNGRPYFYNLFTKCTQWEPPSHSAEDKSESDVGESADVVEIDTLSTDSDEDNGEEEGEESDEDDDDESDEENSAPTSGNQSECRVDEMASDLSGKEKEILLQLPKKKTKEERQHERRQKRERDREKREYERKRRRERHGKHRRDGLVQEFFIPRRSDSEKREVMANREIKERLQNREKHQLNERLSVNRDIQDKKSINSNNNDTSSVSGGSSALSASALPSTFDSDKEKKYKDRFLKETSKVIVKVLDPYRRSDAPNGQIKSVEDFKHLARKLTNFVMTKELKHCPKIEDLKCSESVKKKAAEFVKKYMSKFGDVYKRSPQPGILFSSSHFCEVNKEHISYSHYFRDALA</sequence>
<dbReference type="PROSITE" id="PS50280">
    <property type="entry name" value="SET"/>
    <property type="match status" value="1"/>
</dbReference>
<feature type="region of interest" description="Disordered" evidence="11">
    <location>
        <begin position="1577"/>
        <end position="1664"/>
    </location>
</feature>
<dbReference type="PANTHER" id="PTHR46711:SF1">
    <property type="entry name" value="HISTONE-LYSINE N-METHYLTRANSFERASE SETD2"/>
    <property type="match status" value="1"/>
</dbReference>
<feature type="compositionally biased region" description="Basic and acidic residues" evidence="11">
    <location>
        <begin position="1764"/>
        <end position="1780"/>
    </location>
</feature>
<evidence type="ECO:0000256" key="4">
    <source>
        <dbReference type="ARBA" id="ARBA00022454"/>
    </source>
</evidence>
<keyword evidence="5" id="KW-0489">Methyltransferase</keyword>
<feature type="compositionally biased region" description="Acidic residues" evidence="11">
    <location>
        <begin position="1728"/>
        <end position="1753"/>
    </location>
</feature>
<feature type="region of interest" description="Disordered" evidence="11">
    <location>
        <begin position="1195"/>
        <end position="1215"/>
    </location>
</feature>
<dbReference type="InterPro" id="IPR044437">
    <property type="entry name" value="SETD2/Set2_SET"/>
</dbReference>
<feature type="compositionally biased region" description="Acidic residues" evidence="11">
    <location>
        <begin position="1712"/>
        <end position="1721"/>
    </location>
</feature>
<keyword evidence="10" id="KW-0539">Nucleus</keyword>
<feature type="compositionally biased region" description="Polar residues" evidence="11">
    <location>
        <begin position="522"/>
        <end position="532"/>
    </location>
</feature>
<dbReference type="InterPro" id="IPR001202">
    <property type="entry name" value="WW_dom"/>
</dbReference>
<dbReference type="InterPro" id="IPR013257">
    <property type="entry name" value="SRI"/>
</dbReference>
<dbReference type="SMART" id="SM00570">
    <property type="entry name" value="AWS"/>
    <property type="match status" value="1"/>
</dbReference>
<feature type="region of interest" description="Disordered" evidence="11">
    <location>
        <begin position="924"/>
        <end position="970"/>
    </location>
</feature>
<dbReference type="PROSITE" id="PS50868">
    <property type="entry name" value="POST_SET"/>
    <property type="match status" value="1"/>
</dbReference>
<feature type="domain" description="WW" evidence="12">
    <location>
        <begin position="1670"/>
        <end position="1703"/>
    </location>
</feature>
<keyword evidence="6" id="KW-0808">Transferase</keyword>
<evidence type="ECO:0000259" key="13">
    <source>
        <dbReference type="PROSITE" id="PS50280"/>
    </source>
</evidence>
<feature type="compositionally biased region" description="Basic and acidic residues" evidence="11">
    <location>
        <begin position="200"/>
        <end position="214"/>
    </location>
</feature>
<evidence type="ECO:0000256" key="11">
    <source>
        <dbReference type="SAM" id="MobiDB-lite"/>
    </source>
</evidence>
<dbReference type="InterPro" id="IPR006560">
    <property type="entry name" value="AWS_dom"/>
</dbReference>
<feature type="region of interest" description="Disordered" evidence="11">
    <location>
        <begin position="1698"/>
        <end position="1901"/>
    </location>
</feature>
<feature type="region of interest" description="Disordered" evidence="11">
    <location>
        <begin position="1"/>
        <end position="233"/>
    </location>
</feature>
<dbReference type="EMBL" id="HACA01023182">
    <property type="protein sequence ID" value="CDW40543.1"/>
    <property type="molecule type" value="Transcribed_RNA"/>
</dbReference>
<dbReference type="InterPro" id="IPR042294">
    <property type="entry name" value="SETD2_animal"/>
</dbReference>
<evidence type="ECO:0000259" key="15">
    <source>
        <dbReference type="PROSITE" id="PS51215"/>
    </source>
</evidence>
<reference evidence="16" key="1">
    <citation type="submission" date="2014-05" db="EMBL/GenBank/DDBJ databases">
        <authorList>
            <person name="Chronopoulou M."/>
        </authorList>
    </citation>
    <scope>NUCLEOTIDE SEQUENCE</scope>
    <source>
        <tissue evidence="16">Whole organism</tissue>
    </source>
</reference>
<dbReference type="InterPro" id="IPR046341">
    <property type="entry name" value="SET_dom_sf"/>
</dbReference>
<dbReference type="CDD" id="cd19172">
    <property type="entry name" value="SET_SETD2"/>
    <property type="match status" value="1"/>
</dbReference>
<evidence type="ECO:0000256" key="1">
    <source>
        <dbReference type="ARBA" id="ARBA00004123"/>
    </source>
</evidence>
<proteinExistence type="predicted"/>
<dbReference type="Gene3D" id="2.170.270.10">
    <property type="entry name" value="SET domain"/>
    <property type="match status" value="1"/>
</dbReference>
<comment type="subcellular location">
    <subcellularLocation>
        <location evidence="2">Chromosome</location>
    </subcellularLocation>
    <subcellularLocation>
        <location evidence="1">Nucleus</location>
    </subcellularLocation>
</comment>
<evidence type="ECO:0000259" key="12">
    <source>
        <dbReference type="PROSITE" id="PS50020"/>
    </source>
</evidence>
<dbReference type="Gene3D" id="1.10.1740.100">
    <property type="entry name" value="Set2, Rpb1 interacting domain"/>
    <property type="match status" value="1"/>
</dbReference>
<feature type="compositionally biased region" description="Low complexity" evidence="11">
    <location>
        <begin position="1878"/>
        <end position="1901"/>
    </location>
</feature>
<dbReference type="SMART" id="SM00456">
    <property type="entry name" value="WW"/>
    <property type="match status" value="1"/>
</dbReference>
<keyword evidence="7" id="KW-0949">S-adenosyl-L-methionine</keyword>
<dbReference type="GO" id="GO:0005634">
    <property type="term" value="C:nucleus"/>
    <property type="evidence" value="ECO:0007669"/>
    <property type="project" value="UniProtKB-SubCell"/>
</dbReference>
<dbReference type="SUPFAM" id="SSF82199">
    <property type="entry name" value="SET domain"/>
    <property type="match status" value="1"/>
</dbReference>
<evidence type="ECO:0000256" key="2">
    <source>
        <dbReference type="ARBA" id="ARBA00004286"/>
    </source>
</evidence>
<evidence type="ECO:0000256" key="8">
    <source>
        <dbReference type="ARBA" id="ARBA00023015"/>
    </source>
</evidence>
<dbReference type="GO" id="GO:0032259">
    <property type="term" value="P:methylation"/>
    <property type="evidence" value="ECO:0007669"/>
    <property type="project" value="UniProtKB-KW"/>
</dbReference>
<dbReference type="PROSITE" id="PS50020">
    <property type="entry name" value="WW_DOMAIN_2"/>
    <property type="match status" value="1"/>
</dbReference>
<dbReference type="Pfam" id="PF17907">
    <property type="entry name" value="AWS"/>
    <property type="match status" value="1"/>
</dbReference>
<feature type="compositionally biased region" description="Acidic residues" evidence="11">
    <location>
        <begin position="932"/>
        <end position="957"/>
    </location>
</feature>
<dbReference type="SUPFAM" id="SSF51045">
    <property type="entry name" value="WW domain"/>
    <property type="match status" value="1"/>
</dbReference>
<dbReference type="EMBL" id="HACA01023181">
    <property type="protein sequence ID" value="CDW40542.1"/>
    <property type="molecule type" value="Transcribed_RNA"/>
</dbReference>
<feature type="compositionally biased region" description="Basic and acidic residues" evidence="11">
    <location>
        <begin position="1833"/>
        <end position="1877"/>
    </location>
</feature>
<feature type="region of interest" description="Disordered" evidence="11">
    <location>
        <begin position="521"/>
        <end position="633"/>
    </location>
</feature>
<dbReference type="InterPro" id="IPR001214">
    <property type="entry name" value="SET_dom"/>
</dbReference>
<keyword evidence="9" id="KW-0804">Transcription</keyword>
<keyword evidence="4" id="KW-0158">Chromosome</keyword>
<feature type="region of interest" description="Disordered" evidence="11">
    <location>
        <begin position="1232"/>
        <end position="1258"/>
    </location>
</feature>
<feature type="compositionally biased region" description="Basic residues" evidence="11">
    <location>
        <begin position="1813"/>
        <end position="1824"/>
    </location>
</feature>
<feature type="compositionally biased region" description="Basic residues" evidence="11">
    <location>
        <begin position="624"/>
        <end position="633"/>
    </location>
</feature>
<evidence type="ECO:0000256" key="3">
    <source>
        <dbReference type="ARBA" id="ARBA00012178"/>
    </source>
</evidence>
<dbReference type="PROSITE" id="PS51215">
    <property type="entry name" value="AWS"/>
    <property type="match status" value="1"/>
</dbReference>
<protein>
    <recommendedName>
        <fullName evidence="3">[histone H3]-lysine(36) N-trimethyltransferase</fullName>
        <ecNumber evidence="3">2.1.1.359</ecNumber>
    </recommendedName>
</protein>
<dbReference type="EC" id="2.1.1.359" evidence="3"/>
<dbReference type="GO" id="GO:0006355">
    <property type="term" value="P:regulation of DNA-templated transcription"/>
    <property type="evidence" value="ECO:0007669"/>
    <property type="project" value="InterPro"/>
</dbReference>
<feature type="compositionally biased region" description="Basic and acidic residues" evidence="11">
    <location>
        <begin position="178"/>
        <end position="191"/>
    </location>
</feature>
<feature type="compositionally biased region" description="Polar residues" evidence="11">
    <location>
        <begin position="563"/>
        <end position="580"/>
    </location>
</feature>
<evidence type="ECO:0000256" key="6">
    <source>
        <dbReference type="ARBA" id="ARBA00022679"/>
    </source>
</evidence>
<feature type="compositionally biased region" description="Low complexity" evidence="11">
    <location>
        <begin position="149"/>
        <end position="163"/>
    </location>
</feature>
<accession>A0A0K2URP1</accession>
<evidence type="ECO:0000256" key="7">
    <source>
        <dbReference type="ARBA" id="ARBA00022691"/>
    </source>
</evidence>
<keyword evidence="8" id="KW-0805">Transcription regulation</keyword>
<dbReference type="CDD" id="cd00201">
    <property type="entry name" value="WW"/>
    <property type="match status" value="1"/>
</dbReference>
<dbReference type="SMART" id="SM00317">
    <property type="entry name" value="SET"/>
    <property type="match status" value="1"/>
</dbReference>
<dbReference type="Pfam" id="PF00856">
    <property type="entry name" value="SET"/>
    <property type="match status" value="1"/>
</dbReference>
<dbReference type="Pfam" id="PF00397">
    <property type="entry name" value="WW"/>
    <property type="match status" value="1"/>
</dbReference>
<evidence type="ECO:0000256" key="10">
    <source>
        <dbReference type="ARBA" id="ARBA00023242"/>
    </source>
</evidence>
<feature type="region of interest" description="Disordered" evidence="11">
    <location>
        <begin position="252"/>
        <end position="290"/>
    </location>
</feature>
<organism evidence="16">
    <name type="scientific">Lepeophtheirus salmonis</name>
    <name type="common">Salmon louse</name>
    <name type="synonym">Caligus salmonis</name>
    <dbReference type="NCBI Taxonomy" id="72036"/>
    <lineage>
        <taxon>Eukaryota</taxon>
        <taxon>Metazoa</taxon>
        <taxon>Ecdysozoa</taxon>
        <taxon>Arthropoda</taxon>
        <taxon>Crustacea</taxon>
        <taxon>Multicrustacea</taxon>
        <taxon>Hexanauplia</taxon>
        <taxon>Copepoda</taxon>
        <taxon>Siphonostomatoida</taxon>
        <taxon>Caligidae</taxon>
        <taxon>Lepeophtheirus</taxon>
    </lineage>
</organism>
<dbReference type="Gene3D" id="2.20.70.10">
    <property type="match status" value="1"/>
</dbReference>
<feature type="compositionally biased region" description="Basic and acidic residues" evidence="11">
    <location>
        <begin position="1789"/>
        <end position="1812"/>
    </location>
</feature>
<dbReference type="SMART" id="SM00508">
    <property type="entry name" value="PostSET"/>
    <property type="match status" value="1"/>
</dbReference>
<evidence type="ECO:0000259" key="14">
    <source>
        <dbReference type="PROSITE" id="PS50868"/>
    </source>
</evidence>
<feature type="domain" description="AWS" evidence="15">
    <location>
        <begin position="728"/>
        <end position="781"/>
    </location>
</feature>
<feature type="compositionally biased region" description="Polar residues" evidence="11">
    <location>
        <begin position="252"/>
        <end position="285"/>
    </location>
</feature>
<feature type="region of interest" description="Disordered" evidence="11">
    <location>
        <begin position="404"/>
        <end position="427"/>
    </location>
</feature>
<evidence type="ECO:0000256" key="9">
    <source>
        <dbReference type="ARBA" id="ARBA00023163"/>
    </source>
</evidence>
<dbReference type="Pfam" id="PF08236">
    <property type="entry name" value="SRI"/>
    <property type="match status" value="1"/>
</dbReference>
<feature type="compositionally biased region" description="Basic and acidic residues" evidence="11">
    <location>
        <begin position="1236"/>
        <end position="1258"/>
    </location>
</feature>
<dbReference type="GO" id="GO:0005694">
    <property type="term" value="C:chromosome"/>
    <property type="evidence" value="ECO:0007669"/>
    <property type="project" value="UniProtKB-SubCell"/>
</dbReference>
<evidence type="ECO:0000256" key="5">
    <source>
        <dbReference type="ARBA" id="ARBA00022603"/>
    </source>
</evidence>
<dbReference type="InterPro" id="IPR003616">
    <property type="entry name" value="Post-SET_dom"/>
</dbReference>
<dbReference type="InterPro" id="IPR036020">
    <property type="entry name" value="WW_dom_sf"/>
</dbReference>
<feature type="compositionally biased region" description="Basic and acidic residues" evidence="11">
    <location>
        <begin position="1594"/>
        <end position="1604"/>
    </location>
</feature>
<feature type="domain" description="SET" evidence="13">
    <location>
        <begin position="783"/>
        <end position="900"/>
    </location>
</feature>
<dbReference type="PANTHER" id="PTHR46711">
    <property type="entry name" value="HISTONE-LYSINE N-METHYLTRANSFERASE SETD2"/>
    <property type="match status" value="1"/>
</dbReference>
<dbReference type="PROSITE" id="PS01159">
    <property type="entry name" value="WW_DOMAIN_1"/>
    <property type="match status" value="1"/>
</dbReference>
<feature type="compositionally biased region" description="Polar residues" evidence="11">
    <location>
        <begin position="1605"/>
        <end position="1616"/>
    </location>
</feature>
<name>A0A0K2URP1_LEPSM</name>
<dbReference type="InterPro" id="IPR038190">
    <property type="entry name" value="SRI_sf"/>
</dbReference>
<feature type="compositionally biased region" description="Acidic residues" evidence="11">
    <location>
        <begin position="55"/>
        <end position="67"/>
    </location>
</feature>
<dbReference type="GO" id="GO:0140955">
    <property type="term" value="F:histone H3K36 trimethyltransferase activity"/>
    <property type="evidence" value="ECO:0007669"/>
    <property type="project" value="UniProtKB-EC"/>
</dbReference>
<feature type="compositionally biased region" description="Low complexity" evidence="11">
    <location>
        <begin position="1647"/>
        <end position="1661"/>
    </location>
</feature>
<feature type="domain" description="Post-SET" evidence="14">
    <location>
        <begin position="907"/>
        <end position="923"/>
    </location>
</feature>
<evidence type="ECO:0000313" key="16">
    <source>
        <dbReference type="EMBL" id="CDW40542.1"/>
    </source>
</evidence>
<dbReference type="OrthoDB" id="308383at2759"/>
<feature type="compositionally biased region" description="Basic residues" evidence="11">
    <location>
        <begin position="601"/>
        <end position="610"/>
    </location>
</feature>